<accession>A0ABR7ITG3</accession>
<protein>
    <submittedName>
        <fullName evidence="1">Esterase family protein</fullName>
    </submittedName>
</protein>
<dbReference type="EMBL" id="JACOQK010000001">
    <property type="protein sequence ID" value="MBC5788436.1"/>
    <property type="molecule type" value="Genomic_DNA"/>
</dbReference>
<evidence type="ECO:0000313" key="2">
    <source>
        <dbReference type="Proteomes" id="UP000649151"/>
    </source>
</evidence>
<evidence type="ECO:0000313" key="1">
    <source>
        <dbReference type="EMBL" id="MBC5788436.1"/>
    </source>
</evidence>
<organism evidence="1 2">
    <name type="scientific">Clostridium facile</name>
    <dbReference type="NCBI Taxonomy" id="2763035"/>
    <lineage>
        <taxon>Bacteria</taxon>
        <taxon>Bacillati</taxon>
        <taxon>Bacillota</taxon>
        <taxon>Clostridia</taxon>
        <taxon>Eubacteriales</taxon>
        <taxon>Clostridiaceae</taxon>
        <taxon>Clostridium</taxon>
    </lineage>
</organism>
<dbReference type="PANTHER" id="PTHR48098">
    <property type="entry name" value="ENTEROCHELIN ESTERASE-RELATED"/>
    <property type="match status" value="1"/>
</dbReference>
<keyword evidence="2" id="KW-1185">Reference proteome</keyword>
<name>A0ABR7ITG3_9CLOT</name>
<dbReference type="Pfam" id="PF00756">
    <property type="entry name" value="Esterase"/>
    <property type="match status" value="1"/>
</dbReference>
<gene>
    <name evidence="1" type="ORF">H8Z77_10510</name>
</gene>
<dbReference type="InterPro" id="IPR050583">
    <property type="entry name" value="Mycobacterial_A85_antigen"/>
</dbReference>
<dbReference type="PANTHER" id="PTHR48098:SF1">
    <property type="entry name" value="DIACYLGLYCEROL ACYLTRANSFERASE_MYCOLYLTRANSFERASE AG85A"/>
    <property type="match status" value="1"/>
</dbReference>
<dbReference type="InterPro" id="IPR000801">
    <property type="entry name" value="Esterase-like"/>
</dbReference>
<proteinExistence type="predicted"/>
<sequence length="264" mass="30459">MKKSTVKHINFYSKILNKTMGINVYLPKEYDNMHPLPVLYFLHGRSGDETILTELKIDEIADKLIEQNKISPLIIVCPRIENSRGINSSPTCKEILSPGDSGIMINVGRYEDYFIKEVIPFIDQTFYTIPTKNGRYLGGISAGGYAALHNSFRHQELFSKVGGHMPAIELTLEPEDIPYFQDRAMWEKYDPITIAKNNMITKELKVYLDAGNHDEGRFYEGCKFLHKILKEKGIESQNDVYEGHHNIEYIQSNLEKYLIFYTNH</sequence>
<dbReference type="Gene3D" id="3.40.50.1820">
    <property type="entry name" value="alpha/beta hydrolase"/>
    <property type="match status" value="1"/>
</dbReference>
<dbReference type="InterPro" id="IPR029058">
    <property type="entry name" value="AB_hydrolase_fold"/>
</dbReference>
<reference evidence="1 2" key="1">
    <citation type="submission" date="2020-08" db="EMBL/GenBank/DDBJ databases">
        <title>Genome public.</title>
        <authorList>
            <person name="Liu C."/>
            <person name="Sun Q."/>
        </authorList>
    </citation>
    <scope>NUCLEOTIDE SEQUENCE [LARGE SCALE GENOMIC DNA]</scope>
    <source>
        <strain evidence="1 2">NSJ-27</strain>
    </source>
</reference>
<dbReference type="SUPFAM" id="SSF53474">
    <property type="entry name" value="alpha/beta-Hydrolases"/>
    <property type="match status" value="1"/>
</dbReference>
<dbReference type="RefSeq" id="WP_186996968.1">
    <property type="nucleotide sequence ID" value="NZ_JACOQK010000001.1"/>
</dbReference>
<dbReference type="Proteomes" id="UP000649151">
    <property type="component" value="Unassembled WGS sequence"/>
</dbReference>
<comment type="caution">
    <text evidence="1">The sequence shown here is derived from an EMBL/GenBank/DDBJ whole genome shotgun (WGS) entry which is preliminary data.</text>
</comment>